<dbReference type="Proteomes" id="UP000183567">
    <property type="component" value="Unassembled WGS sequence"/>
</dbReference>
<keyword evidence="3" id="KW-1185">Reference proteome</keyword>
<comment type="caution">
    <text evidence="2">The sequence shown here is derived from an EMBL/GenBank/DDBJ whole genome shotgun (WGS) entry which is preliminary data.</text>
</comment>
<dbReference type="OrthoDB" id="2690740at2759"/>
<sequence length="153" mass="16449">MASVFSPQILTLANLHSNIPWNCTDLAALDQFFDSVIFNNFSLVPCQENSWIDLSTPASLGTALLSIQNFLAFSPESLSEPRAASDQFFDSVIFNNFSLVPHQENSWINLSMPASLGTALLSIQNFLVFSPESLSEPRAGLGPSSASTSSSSG</sequence>
<dbReference type="AlphaFoldDB" id="A0A1J8QKL2"/>
<dbReference type="EMBL" id="LVVM01003951">
    <property type="protein sequence ID" value="OJA13976.1"/>
    <property type="molecule type" value="Genomic_DNA"/>
</dbReference>
<name>A0A1J8QKL2_9AGAM</name>
<feature type="region of interest" description="Disordered" evidence="1">
    <location>
        <begin position="134"/>
        <end position="153"/>
    </location>
</feature>
<organism evidence="2 3">
    <name type="scientific">Rhizopogon vesiculosus</name>
    <dbReference type="NCBI Taxonomy" id="180088"/>
    <lineage>
        <taxon>Eukaryota</taxon>
        <taxon>Fungi</taxon>
        <taxon>Dikarya</taxon>
        <taxon>Basidiomycota</taxon>
        <taxon>Agaricomycotina</taxon>
        <taxon>Agaricomycetes</taxon>
        <taxon>Agaricomycetidae</taxon>
        <taxon>Boletales</taxon>
        <taxon>Suillineae</taxon>
        <taxon>Rhizopogonaceae</taxon>
        <taxon>Rhizopogon</taxon>
    </lineage>
</organism>
<evidence type="ECO:0000313" key="2">
    <source>
        <dbReference type="EMBL" id="OJA13976.1"/>
    </source>
</evidence>
<reference evidence="2" key="1">
    <citation type="submission" date="2016-03" db="EMBL/GenBank/DDBJ databases">
        <title>Comparative genomics of the ectomycorrhizal sister species Rhizopogon vinicolor and Rhizopogon vesiculosus (Basidiomycota: Boletales) reveals a divergence of the mating type B locus.</title>
        <authorList>
            <person name="Mujic A.B."/>
            <person name="Kuo A."/>
            <person name="Tritt A."/>
            <person name="Lipzen A."/>
            <person name="Chen C."/>
            <person name="Johnson J."/>
            <person name="Sharma A."/>
            <person name="Barry K."/>
            <person name="Grigoriev I.V."/>
            <person name="Spatafora J.W."/>
        </authorList>
    </citation>
    <scope>NUCLEOTIDE SEQUENCE [LARGE SCALE GENOMIC DNA]</scope>
    <source>
        <strain evidence="2">AM-OR11-056</strain>
    </source>
</reference>
<feature type="compositionally biased region" description="Low complexity" evidence="1">
    <location>
        <begin position="144"/>
        <end position="153"/>
    </location>
</feature>
<accession>A0A1J8QKL2</accession>
<proteinExistence type="predicted"/>
<protein>
    <submittedName>
        <fullName evidence="2">Uncharacterized protein</fullName>
    </submittedName>
</protein>
<gene>
    <name evidence="2" type="ORF">AZE42_12148</name>
</gene>
<evidence type="ECO:0000256" key="1">
    <source>
        <dbReference type="SAM" id="MobiDB-lite"/>
    </source>
</evidence>
<dbReference type="STRING" id="180088.A0A1J8QKL2"/>
<evidence type="ECO:0000313" key="3">
    <source>
        <dbReference type="Proteomes" id="UP000183567"/>
    </source>
</evidence>